<evidence type="ECO:0000259" key="8">
    <source>
        <dbReference type="Pfam" id="PF02687"/>
    </source>
</evidence>
<dbReference type="EMBL" id="FOCE01000003">
    <property type="protein sequence ID" value="SEN10642.1"/>
    <property type="molecule type" value="Genomic_DNA"/>
</dbReference>
<evidence type="ECO:0000256" key="1">
    <source>
        <dbReference type="ARBA" id="ARBA00004651"/>
    </source>
</evidence>
<feature type="domain" description="ABC3 transporter permease C-terminal" evidence="8">
    <location>
        <begin position="281"/>
        <end position="394"/>
    </location>
</feature>
<gene>
    <name evidence="10" type="ORF">SAMN04488103_103130</name>
</gene>
<organism evidence="10 11">
    <name type="scientific">Gemmobacter aquatilis</name>
    <dbReference type="NCBI Taxonomy" id="933059"/>
    <lineage>
        <taxon>Bacteria</taxon>
        <taxon>Pseudomonadati</taxon>
        <taxon>Pseudomonadota</taxon>
        <taxon>Alphaproteobacteria</taxon>
        <taxon>Rhodobacterales</taxon>
        <taxon>Paracoccaceae</taxon>
        <taxon>Gemmobacter</taxon>
    </lineage>
</organism>
<dbReference type="InterPro" id="IPR003838">
    <property type="entry name" value="ABC3_permease_C"/>
</dbReference>
<feature type="transmembrane region" description="Helical" evidence="7">
    <location>
        <begin position="364"/>
        <end position="384"/>
    </location>
</feature>
<dbReference type="PANTHER" id="PTHR30572:SF4">
    <property type="entry name" value="ABC TRANSPORTER PERMEASE YTRF"/>
    <property type="match status" value="1"/>
</dbReference>
<feature type="transmembrane region" description="Helical" evidence="7">
    <location>
        <begin position="323"/>
        <end position="352"/>
    </location>
</feature>
<dbReference type="PANTHER" id="PTHR30572">
    <property type="entry name" value="MEMBRANE COMPONENT OF TRANSPORTER-RELATED"/>
    <property type="match status" value="1"/>
</dbReference>
<keyword evidence="2" id="KW-1003">Cell membrane</keyword>
<dbReference type="InterPro" id="IPR050250">
    <property type="entry name" value="Macrolide_Exporter_MacB"/>
</dbReference>
<evidence type="ECO:0000313" key="11">
    <source>
        <dbReference type="Proteomes" id="UP000198761"/>
    </source>
</evidence>
<dbReference type="OrthoDB" id="9802264at2"/>
<sequence>MLWETIRLAVQAIRRNVMRSLLTVLGVVIGVAAVIAMVTVGQGSSAQVTAQVESLGTNLLILRPGKQSMGPGTREAAPAFRLTDVAAIKALPVVEVAAPVVSTSQTVVAGNLNVATTVTGTSADYLSLGGWTLRKGRAFTESEERGGSAVCLLGETVRQKIFGNTDPTGETLRVKNVSCTVIGLLGAKGASSFGQDQDDVVMMPVRAVQRRLAGSQDVNSVSIGLRNGVSTTRGVAEIESLMRERRRIAPGAEQDFQVTDLKQIAATLSGISTILTGMLSSVAAVSLLVGGIGIMNIMLVSVTERTREIGIRLSVGATSGQVLTQFLVEAVVLSLAGGVLGIVVGLALAALASGFMSIPFAPSPAVVALAFLFSAVVGVIFGYFPARRAARLDPIEALRHQ</sequence>
<keyword evidence="3 7" id="KW-0812">Transmembrane</keyword>
<feature type="domain" description="MacB-like periplasmic core" evidence="9">
    <location>
        <begin position="20"/>
        <end position="240"/>
    </location>
</feature>
<comment type="subcellular location">
    <subcellularLocation>
        <location evidence="1">Cell membrane</location>
        <topology evidence="1">Multi-pass membrane protein</topology>
    </subcellularLocation>
</comment>
<name>A0A1H8DTP4_9RHOB</name>
<dbReference type="Pfam" id="PF12704">
    <property type="entry name" value="MacB_PCD"/>
    <property type="match status" value="1"/>
</dbReference>
<protein>
    <submittedName>
        <fullName evidence="10">Putative ABC transport system permease protein</fullName>
    </submittedName>
</protein>
<dbReference type="Pfam" id="PF02687">
    <property type="entry name" value="FtsX"/>
    <property type="match status" value="1"/>
</dbReference>
<dbReference type="Proteomes" id="UP000198761">
    <property type="component" value="Unassembled WGS sequence"/>
</dbReference>
<feature type="transmembrane region" description="Helical" evidence="7">
    <location>
        <begin position="21"/>
        <end position="41"/>
    </location>
</feature>
<evidence type="ECO:0000256" key="6">
    <source>
        <dbReference type="ARBA" id="ARBA00038076"/>
    </source>
</evidence>
<dbReference type="RefSeq" id="WP_091299553.1">
    <property type="nucleotide sequence ID" value="NZ_FOCE01000003.1"/>
</dbReference>
<keyword evidence="5 7" id="KW-0472">Membrane</keyword>
<reference evidence="10 11" key="1">
    <citation type="submission" date="2016-10" db="EMBL/GenBank/DDBJ databases">
        <authorList>
            <person name="de Groot N.N."/>
        </authorList>
    </citation>
    <scope>NUCLEOTIDE SEQUENCE [LARGE SCALE GENOMIC DNA]</scope>
    <source>
        <strain evidence="10 11">DSM 3857</strain>
    </source>
</reference>
<evidence type="ECO:0000256" key="2">
    <source>
        <dbReference type="ARBA" id="ARBA00022475"/>
    </source>
</evidence>
<keyword evidence="11" id="KW-1185">Reference proteome</keyword>
<dbReference type="GO" id="GO:0005886">
    <property type="term" value="C:plasma membrane"/>
    <property type="evidence" value="ECO:0007669"/>
    <property type="project" value="UniProtKB-SubCell"/>
</dbReference>
<evidence type="ECO:0000313" key="10">
    <source>
        <dbReference type="EMBL" id="SEN10642.1"/>
    </source>
</evidence>
<evidence type="ECO:0000256" key="4">
    <source>
        <dbReference type="ARBA" id="ARBA00022989"/>
    </source>
</evidence>
<evidence type="ECO:0000256" key="7">
    <source>
        <dbReference type="SAM" id="Phobius"/>
    </source>
</evidence>
<proteinExistence type="inferred from homology"/>
<dbReference type="InterPro" id="IPR025857">
    <property type="entry name" value="MacB_PCD"/>
</dbReference>
<dbReference type="GO" id="GO:0022857">
    <property type="term" value="F:transmembrane transporter activity"/>
    <property type="evidence" value="ECO:0007669"/>
    <property type="project" value="TreeGrafter"/>
</dbReference>
<evidence type="ECO:0000259" key="9">
    <source>
        <dbReference type="Pfam" id="PF12704"/>
    </source>
</evidence>
<feature type="transmembrane region" description="Helical" evidence="7">
    <location>
        <begin position="278"/>
        <end position="302"/>
    </location>
</feature>
<dbReference type="AlphaFoldDB" id="A0A1H8DTP4"/>
<comment type="similarity">
    <text evidence="6">Belongs to the ABC-4 integral membrane protein family.</text>
</comment>
<dbReference type="STRING" id="933059.SAMN04488103_103130"/>
<keyword evidence="4 7" id="KW-1133">Transmembrane helix</keyword>
<evidence type="ECO:0000256" key="3">
    <source>
        <dbReference type="ARBA" id="ARBA00022692"/>
    </source>
</evidence>
<accession>A0A1H8DTP4</accession>
<evidence type="ECO:0000256" key="5">
    <source>
        <dbReference type="ARBA" id="ARBA00023136"/>
    </source>
</evidence>